<organism evidence="14 15">
    <name type="scientific">Marinospirillum insulare</name>
    <dbReference type="NCBI Taxonomy" id="217169"/>
    <lineage>
        <taxon>Bacteria</taxon>
        <taxon>Pseudomonadati</taxon>
        <taxon>Pseudomonadota</taxon>
        <taxon>Gammaproteobacteria</taxon>
        <taxon>Oceanospirillales</taxon>
        <taxon>Oceanospirillaceae</taxon>
        <taxon>Marinospirillum</taxon>
    </lineage>
</organism>
<evidence type="ECO:0000256" key="9">
    <source>
        <dbReference type="ARBA" id="ARBA00022909"/>
    </source>
</evidence>
<dbReference type="Pfam" id="PF01288">
    <property type="entry name" value="HPPK"/>
    <property type="match status" value="1"/>
</dbReference>
<evidence type="ECO:0000313" key="15">
    <source>
        <dbReference type="Proteomes" id="UP001156682"/>
    </source>
</evidence>
<accession>A0ABQ5ZX68</accession>
<comment type="similarity">
    <text evidence="2">Belongs to the HPPK family.</text>
</comment>
<dbReference type="NCBIfam" id="TIGR01498">
    <property type="entry name" value="folK"/>
    <property type="match status" value="1"/>
</dbReference>
<comment type="function">
    <text evidence="10">Catalyzes the transfer of pyrophosphate from adenosine triphosphate (ATP) to 6-hydroxymethyl-7,8-dihydropterin, an enzymatic step in folate biosynthesis pathway.</text>
</comment>
<keyword evidence="15" id="KW-1185">Reference proteome</keyword>
<dbReference type="PANTHER" id="PTHR43071">
    <property type="entry name" value="2-AMINO-4-HYDROXY-6-HYDROXYMETHYLDIHYDROPTERIDINE PYROPHOSPHOKINASE"/>
    <property type="match status" value="1"/>
</dbReference>
<evidence type="ECO:0000256" key="4">
    <source>
        <dbReference type="ARBA" id="ARBA00016218"/>
    </source>
</evidence>
<evidence type="ECO:0000313" key="14">
    <source>
        <dbReference type="EMBL" id="GLR64061.1"/>
    </source>
</evidence>
<dbReference type="EC" id="2.7.6.3" evidence="3"/>
<protein>
    <recommendedName>
        <fullName evidence="4">2-amino-4-hydroxy-6-hydroxymethyldihydropteridine pyrophosphokinase</fullName>
        <ecNumber evidence="3">2.7.6.3</ecNumber>
    </recommendedName>
    <alternativeName>
        <fullName evidence="11">6-hydroxymethyl-7,8-dihydropterin pyrophosphokinase</fullName>
    </alternativeName>
    <alternativeName>
        <fullName evidence="12">7,8-dihydro-6-hydroxymethylpterin-pyrophosphokinase</fullName>
    </alternativeName>
</protein>
<evidence type="ECO:0000256" key="8">
    <source>
        <dbReference type="ARBA" id="ARBA00022840"/>
    </source>
</evidence>
<evidence type="ECO:0000256" key="11">
    <source>
        <dbReference type="ARBA" id="ARBA00029766"/>
    </source>
</evidence>
<gene>
    <name evidence="14" type="primary">folK</name>
    <name evidence="14" type="ORF">GCM10007878_14990</name>
</gene>
<evidence type="ECO:0000256" key="6">
    <source>
        <dbReference type="ARBA" id="ARBA00022741"/>
    </source>
</evidence>
<dbReference type="InterPro" id="IPR035907">
    <property type="entry name" value="Hppk_sf"/>
</dbReference>
<evidence type="ECO:0000256" key="5">
    <source>
        <dbReference type="ARBA" id="ARBA00022679"/>
    </source>
</evidence>
<comment type="caution">
    <text evidence="14">The sequence shown here is derived from an EMBL/GenBank/DDBJ whole genome shotgun (WGS) entry which is preliminary data.</text>
</comment>
<evidence type="ECO:0000259" key="13">
    <source>
        <dbReference type="PROSITE" id="PS00794"/>
    </source>
</evidence>
<comment type="pathway">
    <text evidence="1">Cofactor biosynthesis; tetrahydrofolate biosynthesis; 2-amino-4-hydroxy-6-hydroxymethyl-7,8-dihydropteridine diphosphate from 7,8-dihydroneopterin triphosphate: step 4/4.</text>
</comment>
<feature type="domain" description="7,8-dihydro-6-hydroxymethylpterin-pyrophosphokinase" evidence="13">
    <location>
        <begin position="88"/>
        <end position="99"/>
    </location>
</feature>
<proteinExistence type="inferred from homology"/>
<evidence type="ECO:0000256" key="2">
    <source>
        <dbReference type="ARBA" id="ARBA00005810"/>
    </source>
</evidence>
<evidence type="ECO:0000256" key="12">
    <source>
        <dbReference type="ARBA" id="ARBA00033413"/>
    </source>
</evidence>
<evidence type="ECO:0000256" key="10">
    <source>
        <dbReference type="ARBA" id="ARBA00029409"/>
    </source>
</evidence>
<keyword evidence="9" id="KW-0289">Folate biosynthesis</keyword>
<dbReference type="Proteomes" id="UP001156682">
    <property type="component" value="Unassembled WGS sequence"/>
</dbReference>
<dbReference type="CDD" id="cd00483">
    <property type="entry name" value="HPPK"/>
    <property type="match status" value="1"/>
</dbReference>
<keyword evidence="8" id="KW-0067">ATP-binding</keyword>
<name>A0ABQ5ZX68_9GAMM</name>
<dbReference type="PROSITE" id="PS00794">
    <property type="entry name" value="HPPK"/>
    <property type="match status" value="1"/>
</dbReference>
<dbReference type="EMBL" id="BSOR01000026">
    <property type="protein sequence ID" value="GLR64061.1"/>
    <property type="molecule type" value="Genomic_DNA"/>
</dbReference>
<dbReference type="InterPro" id="IPR000550">
    <property type="entry name" value="Hppk"/>
</dbReference>
<evidence type="ECO:0000256" key="1">
    <source>
        <dbReference type="ARBA" id="ARBA00005051"/>
    </source>
</evidence>
<evidence type="ECO:0000256" key="7">
    <source>
        <dbReference type="ARBA" id="ARBA00022777"/>
    </source>
</evidence>
<dbReference type="SUPFAM" id="SSF55083">
    <property type="entry name" value="6-hydroxymethyl-7,8-dihydropterin pyrophosphokinase, HPPK"/>
    <property type="match status" value="1"/>
</dbReference>
<evidence type="ECO:0000256" key="3">
    <source>
        <dbReference type="ARBA" id="ARBA00013253"/>
    </source>
</evidence>
<keyword evidence="5" id="KW-0808">Transferase</keyword>
<keyword evidence="6" id="KW-0547">Nucleotide-binding</keyword>
<keyword evidence="7" id="KW-0418">Kinase</keyword>
<dbReference type="PANTHER" id="PTHR43071:SF1">
    <property type="entry name" value="2-AMINO-4-HYDROXY-6-HYDROXYMETHYLDIHYDROPTERIDINE PYROPHOSPHOKINASE"/>
    <property type="match status" value="1"/>
</dbReference>
<sequence length="169" mass="18739">MANAWIGLGSNLENPSKQVSDAFLELAKLPKTQLLKASKLWKSKPLGPQDQPDFINAVAEISTELEPLALLHSLQAIEALHQRKREQHWGPRTLDLDILLYDEQVLNSEKLTLPHPGIAERAFVLCPLAELNENLYLPNLGSVKQLIQQLGQTACSEVLPLEAKACTSF</sequence>
<reference evidence="15" key="1">
    <citation type="journal article" date="2019" name="Int. J. Syst. Evol. Microbiol.">
        <title>The Global Catalogue of Microorganisms (GCM) 10K type strain sequencing project: providing services to taxonomists for standard genome sequencing and annotation.</title>
        <authorList>
            <consortium name="The Broad Institute Genomics Platform"/>
            <consortium name="The Broad Institute Genome Sequencing Center for Infectious Disease"/>
            <person name="Wu L."/>
            <person name="Ma J."/>
        </authorList>
    </citation>
    <scope>NUCLEOTIDE SEQUENCE [LARGE SCALE GENOMIC DNA]</scope>
    <source>
        <strain evidence="15">NBRC 100033</strain>
    </source>
</reference>
<dbReference type="Gene3D" id="3.30.70.560">
    <property type="entry name" value="7,8-Dihydro-6-hydroxymethylpterin-pyrophosphokinase HPPK"/>
    <property type="match status" value="1"/>
</dbReference>
<dbReference type="RefSeq" id="WP_051610380.1">
    <property type="nucleotide sequence ID" value="NZ_BSOR01000026.1"/>
</dbReference>